<dbReference type="Gene3D" id="3.30.420.10">
    <property type="entry name" value="Ribonuclease H-like superfamily/Ribonuclease H"/>
    <property type="match status" value="1"/>
</dbReference>
<dbReference type="GO" id="GO:0003676">
    <property type="term" value="F:nucleic acid binding"/>
    <property type="evidence" value="ECO:0007669"/>
    <property type="project" value="InterPro"/>
</dbReference>
<organism evidence="1 2">
    <name type="scientific">Araneus ventricosus</name>
    <name type="common">Orbweaver spider</name>
    <name type="synonym">Epeira ventricosa</name>
    <dbReference type="NCBI Taxonomy" id="182803"/>
    <lineage>
        <taxon>Eukaryota</taxon>
        <taxon>Metazoa</taxon>
        <taxon>Ecdysozoa</taxon>
        <taxon>Arthropoda</taxon>
        <taxon>Chelicerata</taxon>
        <taxon>Arachnida</taxon>
        <taxon>Araneae</taxon>
        <taxon>Araneomorphae</taxon>
        <taxon>Entelegynae</taxon>
        <taxon>Araneoidea</taxon>
        <taxon>Araneidae</taxon>
        <taxon>Araneus</taxon>
    </lineage>
</organism>
<dbReference type="InterPro" id="IPR036397">
    <property type="entry name" value="RNaseH_sf"/>
</dbReference>
<dbReference type="EMBL" id="BGPR01001240">
    <property type="protein sequence ID" value="GBM49122.1"/>
    <property type="molecule type" value="Genomic_DNA"/>
</dbReference>
<evidence type="ECO:0000313" key="2">
    <source>
        <dbReference type="Proteomes" id="UP000499080"/>
    </source>
</evidence>
<comment type="caution">
    <text evidence="1">The sequence shown here is derived from an EMBL/GenBank/DDBJ whole genome shotgun (WGS) entry which is preliminary data.</text>
</comment>
<dbReference type="Proteomes" id="UP000499080">
    <property type="component" value="Unassembled WGS sequence"/>
</dbReference>
<evidence type="ECO:0000313" key="1">
    <source>
        <dbReference type="EMBL" id="GBM49122.1"/>
    </source>
</evidence>
<dbReference type="AlphaFoldDB" id="A0A4Y2G5J5"/>
<accession>A0A4Y2G5J5</accession>
<sequence>MLTKNLCGTLKNGGEGAMVWGCISAAGVRNLCFIEGNMEEESEQSISDDDTEKSIEDEDFYIGKDKTTRWRTIKYAKNSKTEMLNVVKVLSGINI</sequence>
<keyword evidence="2" id="KW-1185">Reference proteome</keyword>
<reference evidence="1 2" key="1">
    <citation type="journal article" date="2019" name="Sci. Rep.">
        <title>Orb-weaving spider Araneus ventricosus genome elucidates the spidroin gene catalogue.</title>
        <authorList>
            <person name="Kono N."/>
            <person name="Nakamura H."/>
            <person name="Ohtoshi R."/>
            <person name="Moran D.A.P."/>
            <person name="Shinohara A."/>
            <person name="Yoshida Y."/>
            <person name="Fujiwara M."/>
            <person name="Mori M."/>
            <person name="Tomita M."/>
            <person name="Arakawa K."/>
        </authorList>
    </citation>
    <scope>NUCLEOTIDE SEQUENCE [LARGE SCALE GENOMIC DNA]</scope>
</reference>
<gene>
    <name evidence="1" type="ORF">AVEN_77065_1</name>
</gene>
<protein>
    <submittedName>
        <fullName evidence="1">Uncharacterized protein</fullName>
    </submittedName>
</protein>
<proteinExistence type="predicted"/>
<dbReference type="OrthoDB" id="4843387at2759"/>
<name>A0A4Y2G5J5_ARAVE</name>